<dbReference type="SUPFAM" id="SSF54862">
    <property type="entry name" value="4Fe-4S ferredoxins"/>
    <property type="match status" value="1"/>
</dbReference>
<dbReference type="Pfam" id="PF06902">
    <property type="entry name" value="Fer4_19"/>
    <property type="match status" value="1"/>
</dbReference>
<keyword evidence="4" id="KW-0408">Iron</keyword>
<evidence type="ECO:0000256" key="4">
    <source>
        <dbReference type="ARBA" id="ARBA00023004"/>
    </source>
</evidence>
<organism evidence="7 8">
    <name type="scientific">Methylophaga sulfidovorans</name>
    <dbReference type="NCBI Taxonomy" id="45496"/>
    <lineage>
        <taxon>Bacteria</taxon>
        <taxon>Pseudomonadati</taxon>
        <taxon>Pseudomonadota</taxon>
        <taxon>Gammaproteobacteria</taxon>
        <taxon>Thiotrichales</taxon>
        <taxon>Piscirickettsiaceae</taxon>
        <taxon>Methylophaga</taxon>
    </lineage>
</organism>
<dbReference type="OrthoDB" id="9798157at2"/>
<evidence type="ECO:0000259" key="6">
    <source>
        <dbReference type="Pfam" id="PF06902"/>
    </source>
</evidence>
<evidence type="ECO:0000256" key="2">
    <source>
        <dbReference type="ARBA" id="ARBA00022723"/>
    </source>
</evidence>
<dbReference type="RefSeq" id="WP_091711378.1">
    <property type="nucleotide sequence ID" value="NZ_FOSH01000001.1"/>
</dbReference>
<evidence type="ECO:0000256" key="3">
    <source>
        <dbReference type="ARBA" id="ARBA00022982"/>
    </source>
</evidence>
<keyword evidence="5" id="KW-0411">Iron-sulfur</keyword>
<keyword evidence="8" id="KW-1185">Reference proteome</keyword>
<dbReference type="AlphaFoldDB" id="A0A1I3U9Y2"/>
<protein>
    <submittedName>
        <fullName evidence="7">Uncharacterized Fe-S cluster protein YjdI</fullName>
    </submittedName>
</protein>
<dbReference type="PANTHER" id="PTHR36923:SF3">
    <property type="entry name" value="FERREDOXIN"/>
    <property type="match status" value="1"/>
</dbReference>
<evidence type="ECO:0000313" key="8">
    <source>
        <dbReference type="Proteomes" id="UP000198924"/>
    </source>
</evidence>
<keyword evidence="2" id="KW-0479">Metal-binding</keyword>
<dbReference type="GO" id="GO:0046872">
    <property type="term" value="F:metal ion binding"/>
    <property type="evidence" value="ECO:0007669"/>
    <property type="project" value="UniProtKB-KW"/>
</dbReference>
<keyword evidence="1" id="KW-0813">Transport</keyword>
<reference evidence="8" key="1">
    <citation type="submission" date="2016-10" db="EMBL/GenBank/DDBJ databases">
        <authorList>
            <person name="Varghese N."/>
            <person name="Submissions S."/>
        </authorList>
    </citation>
    <scope>NUCLEOTIDE SEQUENCE [LARGE SCALE GENOMIC DNA]</scope>
    <source>
        <strain evidence="8">DSM 11578</strain>
    </source>
</reference>
<dbReference type="GO" id="GO:0051536">
    <property type="term" value="F:iron-sulfur cluster binding"/>
    <property type="evidence" value="ECO:0007669"/>
    <property type="project" value="UniProtKB-KW"/>
</dbReference>
<keyword evidence="3" id="KW-0249">Electron transport</keyword>
<accession>A0A1I3U9Y2</accession>
<dbReference type="InterPro" id="IPR051269">
    <property type="entry name" value="Fe-S_cluster_ET"/>
</dbReference>
<name>A0A1I3U9Y2_9GAMM</name>
<gene>
    <name evidence="7" type="ORF">SAMN04488079_101265</name>
</gene>
<feature type="domain" description="Divergent 4Fe-4S mono-cluster" evidence="6">
    <location>
        <begin position="1"/>
        <end position="57"/>
    </location>
</feature>
<dbReference type="EMBL" id="FOSH01000001">
    <property type="protein sequence ID" value="SFJ80378.1"/>
    <property type="molecule type" value="Genomic_DNA"/>
</dbReference>
<dbReference type="Gene3D" id="3.30.70.20">
    <property type="match status" value="1"/>
</dbReference>
<dbReference type="InterPro" id="IPR010693">
    <property type="entry name" value="Divergent_4Fe-4S_mono-cluster"/>
</dbReference>
<dbReference type="PANTHER" id="PTHR36923">
    <property type="entry name" value="FERREDOXIN"/>
    <property type="match status" value="1"/>
</dbReference>
<dbReference type="STRING" id="45496.SAMN04488079_101265"/>
<sequence length="59" mass="6701">MNVKWDQDVCQHAGVCVTEYPSLYKIEDGQFVITLENASEEQIRESVQRCPSGALKIED</sequence>
<evidence type="ECO:0000256" key="1">
    <source>
        <dbReference type="ARBA" id="ARBA00022448"/>
    </source>
</evidence>
<evidence type="ECO:0000256" key="5">
    <source>
        <dbReference type="ARBA" id="ARBA00023014"/>
    </source>
</evidence>
<evidence type="ECO:0000313" key="7">
    <source>
        <dbReference type="EMBL" id="SFJ80378.1"/>
    </source>
</evidence>
<dbReference type="Proteomes" id="UP000198924">
    <property type="component" value="Unassembled WGS sequence"/>
</dbReference>
<proteinExistence type="predicted"/>